<reference evidence="6 7" key="1">
    <citation type="submission" date="2021-02" db="EMBL/GenBank/DDBJ databases">
        <title>De Novo genome assembly of isolated myxobacteria.</title>
        <authorList>
            <person name="Stevens D.C."/>
        </authorList>
    </citation>
    <scope>NUCLEOTIDE SEQUENCE [LARGE SCALE GENOMIC DNA]</scope>
    <source>
        <strain evidence="6 7">SCHIC003</strain>
    </source>
</reference>
<dbReference type="EMBL" id="CP071091">
    <property type="protein sequence ID" value="QSQ11425.1"/>
    <property type="molecule type" value="Genomic_DNA"/>
</dbReference>
<proteinExistence type="inferred from homology"/>
<dbReference type="InterPro" id="IPR001482">
    <property type="entry name" value="T2SS/T4SS_dom"/>
</dbReference>
<comment type="similarity">
    <text evidence="1">Belongs to the GSP E family.</text>
</comment>
<evidence type="ECO:0000313" key="7">
    <source>
        <dbReference type="Proteomes" id="UP000663090"/>
    </source>
</evidence>
<dbReference type="Proteomes" id="UP000663090">
    <property type="component" value="Chromosome"/>
</dbReference>
<evidence type="ECO:0000259" key="5">
    <source>
        <dbReference type="Pfam" id="PF00437"/>
    </source>
</evidence>
<keyword evidence="7" id="KW-1185">Reference proteome</keyword>
<sequence length="343" mass="36710">MSTRATTPAELISGLLEQFATEGIPVPAPPSPASALEAASALFTLAARSQTHVFSVWSDVEGEETVAGASFFILRPEAPGHEGLLGQDRQAVRQPLTPELYASMSQALATFTRRGHDAARPARGTVVATGEVHFVVTFQEGSASSTIAAYARDEKLRAAQPPFSTLLNLGAQEAAFLTERFLRLDTLFQGRPVVFSGERGSGRSTSLHAALEALPDFTNTLAALEHPRAVDARFGTVRVGDGTTLTQALRAFLRQDPDVVVADEPRTAEDLQILLHSNFTGHATVFTLEATSPEAALAKLREALPEAPVAPLILHHTRDESTGQTERSLHTVTQEGHVQAWSP</sequence>
<dbReference type="InterPro" id="IPR027417">
    <property type="entry name" value="P-loop_NTPase"/>
</dbReference>
<feature type="domain" description="Bacterial type II secretion system protein E" evidence="5">
    <location>
        <begin position="193"/>
        <end position="302"/>
    </location>
</feature>
<evidence type="ECO:0000256" key="3">
    <source>
        <dbReference type="ARBA" id="ARBA00022840"/>
    </source>
</evidence>
<dbReference type="RefSeq" id="WP_206713178.1">
    <property type="nucleotide sequence ID" value="NZ_CP071091.1"/>
</dbReference>
<dbReference type="PANTHER" id="PTHR30258:SF2">
    <property type="entry name" value="COMG OPERON PROTEIN 1"/>
    <property type="match status" value="1"/>
</dbReference>
<keyword evidence="2" id="KW-0547">Nucleotide-binding</keyword>
<dbReference type="Gene3D" id="3.40.50.300">
    <property type="entry name" value="P-loop containing nucleotide triphosphate hydrolases"/>
    <property type="match status" value="1"/>
</dbReference>
<feature type="region of interest" description="Disordered" evidence="4">
    <location>
        <begin position="319"/>
        <end position="343"/>
    </location>
</feature>
<evidence type="ECO:0000256" key="4">
    <source>
        <dbReference type="SAM" id="MobiDB-lite"/>
    </source>
</evidence>
<gene>
    <name evidence="6" type="primary">tadA</name>
    <name evidence="6" type="ORF">JY572_23790</name>
</gene>
<accession>A0ABX7N152</accession>
<organism evidence="6 7">
    <name type="scientific">Myxococcus landrumensis</name>
    <dbReference type="NCBI Taxonomy" id="2813577"/>
    <lineage>
        <taxon>Bacteria</taxon>
        <taxon>Pseudomonadati</taxon>
        <taxon>Myxococcota</taxon>
        <taxon>Myxococcia</taxon>
        <taxon>Myxococcales</taxon>
        <taxon>Cystobacterineae</taxon>
        <taxon>Myxococcaceae</taxon>
        <taxon>Myxococcus</taxon>
    </lineage>
</organism>
<evidence type="ECO:0000313" key="6">
    <source>
        <dbReference type="EMBL" id="QSQ11425.1"/>
    </source>
</evidence>
<feature type="compositionally biased region" description="Polar residues" evidence="4">
    <location>
        <begin position="322"/>
        <end position="343"/>
    </location>
</feature>
<protein>
    <submittedName>
        <fullName evidence="6">Flp pilus assembly complex ATPase component TadA</fullName>
    </submittedName>
</protein>
<dbReference type="PANTHER" id="PTHR30258">
    <property type="entry name" value="TYPE II SECRETION SYSTEM PROTEIN GSPE-RELATED"/>
    <property type="match status" value="1"/>
</dbReference>
<evidence type="ECO:0000256" key="1">
    <source>
        <dbReference type="ARBA" id="ARBA00006611"/>
    </source>
</evidence>
<dbReference type="SUPFAM" id="SSF52540">
    <property type="entry name" value="P-loop containing nucleoside triphosphate hydrolases"/>
    <property type="match status" value="1"/>
</dbReference>
<name>A0ABX7N152_9BACT</name>
<keyword evidence="3" id="KW-0067">ATP-binding</keyword>
<dbReference type="Pfam" id="PF00437">
    <property type="entry name" value="T2SSE"/>
    <property type="match status" value="1"/>
</dbReference>
<evidence type="ECO:0000256" key="2">
    <source>
        <dbReference type="ARBA" id="ARBA00022741"/>
    </source>
</evidence>